<accession>A0ABW7NAY0</accession>
<keyword evidence="2" id="KW-0325">Glycoprotein</keyword>
<dbReference type="PANTHER" id="PTHR10605">
    <property type="entry name" value="HEPARAN SULFATE SULFOTRANSFERASE"/>
    <property type="match status" value="1"/>
</dbReference>
<dbReference type="Pfam" id="PF00685">
    <property type="entry name" value="Sulfotransfer_1"/>
    <property type="match status" value="1"/>
</dbReference>
<dbReference type="EMBL" id="JBIPKE010000018">
    <property type="protein sequence ID" value="MFH6984775.1"/>
    <property type="molecule type" value="Genomic_DNA"/>
</dbReference>
<dbReference type="InterPro" id="IPR037359">
    <property type="entry name" value="NST/OST"/>
</dbReference>
<keyword evidence="5" id="KW-1185">Reference proteome</keyword>
<dbReference type="InterPro" id="IPR000863">
    <property type="entry name" value="Sulfotransferase_dom"/>
</dbReference>
<reference evidence="4 5" key="1">
    <citation type="journal article" date="2013" name="Int. J. Syst. Evol. Microbiol.">
        <title>Marinoscillum luteum sp. nov., isolated from marine sediment.</title>
        <authorList>
            <person name="Cha I.T."/>
            <person name="Park S.J."/>
            <person name="Kim S.J."/>
            <person name="Kim J.G."/>
            <person name="Jung M.Y."/>
            <person name="Shin K.S."/>
            <person name="Kwon K.K."/>
            <person name="Yang S.H."/>
            <person name="Seo Y.S."/>
            <person name="Rhee S.K."/>
        </authorList>
    </citation>
    <scope>NUCLEOTIDE SEQUENCE [LARGE SCALE GENOMIC DNA]</scope>
    <source>
        <strain evidence="4 5">KCTC 23939</strain>
    </source>
</reference>
<dbReference type="PANTHER" id="PTHR10605:SF56">
    <property type="entry name" value="BIFUNCTIONAL HEPARAN SULFATE N-DEACETYLASE_N-SULFOTRANSFERASE"/>
    <property type="match status" value="1"/>
</dbReference>
<evidence type="ECO:0000259" key="3">
    <source>
        <dbReference type="Pfam" id="PF00685"/>
    </source>
</evidence>
<evidence type="ECO:0000313" key="4">
    <source>
        <dbReference type="EMBL" id="MFH6984775.1"/>
    </source>
</evidence>
<dbReference type="SUPFAM" id="SSF52540">
    <property type="entry name" value="P-loop containing nucleoside triphosphate hydrolases"/>
    <property type="match status" value="1"/>
</dbReference>
<evidence type="ECO:0000256" key="2">
    <source>
        <dbReference type="ARBA" id="ARBA00023180"/>
    </source>
</evidence>
<evidence type="ECO:0000313" key="5">
    <source>
        <dbReference type="Proteomes" id="UP001610063"/>
    </source>
</evidence>
<dbReference type="RefSeq" id="WP_159583860.1">
    <property type="nucleotide sequence ID" value="NZ_JBIPKE010000018.1"/>
</dbReference>
<feature type="domain" description="Sulfotransferase" evidence="3">
    <location>
        <begin position="17"/>
        <end position="242"/>
    </location>
</feature>
<dbReference type="Gene3D" id="3.40.50.300">
    <property type="entry name" value="P-loop containing nucleotide triphosphate hydrolases"/>
    <property type="match status" value="1"/>
</dbReference>
<protein>
    <submittedName>
        <fullName evidence="4">Sulfotransferase domain-containing protein</fullName>
    </submittedName>
</protein>
<dbReference type="InterPro" id="IPR027417">
    <property type="entry name" value="P-loop_NTPase"/>
</dbReference>
<gene>
    <name evidence="4" type="ORF">ACHKAR_15065</name>
</gene>
<comment type="caution">
    <text evidence="4">The sequence shown here is derived from an EMBL/GenBank/DDBJ whole genome shotgun (WGS) entry which is preliminary data.</text>
</comment>
<keyword evidence="1" id="KW-0808">Transferase</keyword>
<proteinExistence type="predicted"/>
<sequence length="267" mass="31814">MDFLKPFLLKLGYCSKPQFIIIGTQKGGTSGLFNILNQHSLLYGSSQKEVHYFDNDEWYEQNKLEEYHSYFPLPHQIPKGAKVFEASPLYLFHPKAAERLYSYNPKLKLIILLRNPVERAFSAWTMYHHHFSNQLSSRHDPRSFSQAIHYELNHLQTSDYYSDFRSYLKRGIYVNQIQNFLKFFPRKQLLAIESASLKNDFDPTIREILNFIGIPYAKLENITSNKSQINDKNQYQQEMKALHQFFEPFNKQLFDLLDTNWNWDYKT</sequence>
<evidence type="ECO:0000256" key="1">
    <source>
        <dbReference type="ARBA" id="ARBA00022679"/>
    </source>
</evidence>
<organism evidence="4 5">
    <name type="scientific">Marinoscillum luteum</name>
    <dbReference type="NCBI Taxonomy" id="861051"/>
    <lineage>
        <taxon>Bacteria</taxon>
        <taxon>Pseudomonadati</taxon>
        <taxon>Bacteroidota</taxon>
        <taxon>Cytophagia</taxon>
        <taxon>Cytophagales</taxon>
        <taxon>Reichenbachiellaceae</taxon>
        <taxon>Marinoscillum</taxon>
    </lineage>
</organism>
<dbReference type="Proteomes" id="UP001610063">
    <property type="component" value="Unassembled WGS sequence"/>
</dbReference>
<name>A0ABW7NAY0_9BACT</name>